<evidence type="ECO:0000256" key="1">
    <source>
        <dbReference type="ARBA" id="ARBA00022801"/>
    </source>
</evidence>
<organism evidence="3 4">
    <name type="scientific">Fructilactobacillus sanfranciscensis</name>
    <name type="common">Lactobacillus sanfranciscensis</name>
    <dbReference type="NCBI Taxonomy" id="1625"/>
    <lineage>
        <taxon>Bacteria</taxon>
        <taxon>Bacillati</taxon>
        <taxon>Bacillota</taxon>
        <taxon>Bacilli</taxon>
        <taxon>Lactobacillales</taxon>
        <taxon>Lactobacillaceae</taxon>
        <taxon>Fructilactobacillus</taxon>
    </lineage>
</organism>
<keyword evidence="1 3" id="KW-0378">Hydrolase</keyword>
<name>A0A5C4TKV0_FRUSA</name>
<dbReference type="PANTHER" id="PTHR48081:SF13">
    <property type="entry name" value="ALPHA_BETA HYDROLASE"/>
    <property type="match status" value="1"/>
</dbReference>
<dbReference type="PANTHER" id="PTHR48081">
    <property type="entry name" value="AB HYDROLASE SUPERFAMILY PROTEIN C4A8.06C"/>
    <property type="match status" value="1"/>
</dbReference>
<dbReference type="Gene3D" id="3.40.50.1820">
    <property type="entry name" value="alpha/beta hydrolase"/>
    <property type="match status" value="1"/>
</dbReference>
<dbReference type="SUPFAM" id="SSF53474">
    <property type="entry name" value="alpha/beta-Hydrolases"/>
    <property type="match status" value="1"/>
</dbReference>
<reference evidence="3 4" key="1">
    <citation type="submission" date="2018-05" db="EMBL/GenBank/DDBJ databases">
        <title>Lactobacillus sanfranciscensis Ah4 draft denome sequence.</title>
        <authorList>
            <person name="Zhang G."/>
        </authorList>
    </citation>
    <scope>NUCLEOTIDE SEQUENCE [LARGE SCALE GENOMIC DNA]</scope>
    <source>
        <strain evidence="3 4">Ah4</strain>
    </source>
</reference>
<dbReference type="EMBL" id="QFCR01000007">
    <property type="protein sequence ID" value="TNK90560.1"/>
    <property type="molecule type" value="Genomic_DNA"/>
</dbReference>
<accession>A0A5C4TKV0</accession>
<evidence type="ECO:0000313" key="3">
    <source>
        <dbReference type="EMBL" id="TNK90560.1"/>
    </source>
</evidence>
<dbReference type="GO" id="GO:0016787">
    <property type="term" value="F:hydrolase activity"/>
    <property type="evidence" value="ECO:0007669"/>
    <property type="project" value="UniProtKB-KW"/>
</dbReference>
<gene>
    <name evidence="3" type="ORF">DID87_03190</name>
</gene>
<dbReference type="InterPro" id="IPR029058">
    <property type="entry name" value="AB_hydrolase_fold"/>
</dbReference>
<dbReference type="InterPro" id="IPR050300">
    <property type="entry name" value="GDXG_lipolytic_enzyme"/>
</dbReference>
<evidence type="ECO:0000259" key="2">
    <source>
        <dbReference type="Pfam" id="PF20434"/>
    </source>
</evidence>
<feature type="domain" description="BD-FAE-like" evidence="2">
    <location>
        <begin position="52"/>
        <end position="268"/>
    </location>
</feature>
<dbReference type="InterPro" id="IPR049492">
    <property type="entry name" value="BD-FAE-like_dom"/>
</dbReference>
<proteinExistence type="predicted"/>
<dbReference type="Pfam" id="PF20434">
    <property type="entry name" value="BD-FAE"/>
    <property type="match status" value="1"/>
</dbReference>
<comment type="caution">
    <text evidence="3">The sequence shown here is derived from an EMBL/GenBank/DDBJ whole genome shotgun (WGS) entry which is preliminary data.</text>
</comment>
<dbReference type="Proteomes" id="UP000313312">
    <property type="component" value="Unassembled WGS sequence"/>
</dbReference>
<dbReference type="AlphaFoldDB" id="A0A5C4TKV0"/>
<protein>
    <submittedName>
        <fullName evidence="3">Alpha/beta hydrolase</fullName>
    </submittedName>
</protein>
<evidence type="ECO:0000313" key="4">
    <source>
        <dbReference type="Proteomes" id="UP000313312"/>
    </source>
</evidence>
<sequence length="312" mass="34737">MNGKIRKINNFEVNGKMVKFIERKPTFVGADTKGIDRKFLNLAYADGQRNQLDIYLPNQEQSNYPVIIDVYGGGMYFGEKSSNKLNGALQLLKRRYAVVSPNYSLSYMADFPQPIYELKAVIRWVKAHADQYHFDDQNVFLMGESSGAQLAMLTAASEANNQLQSEFGGNLSYSSQVNGVIASYGPYDLAMMPAQFAVLGQTPKFSETGAADSFEGMMLGQQRPLDVPDLNVAVNPKTYLNKHMVSVLMYAGKQDRVVPYIQTINLAAEVAQKIGSQNVELHIVPDAPHGPSGFMNETVFAQKEQFLQRNLH</sequence>